<feature type="signal peptide" evidence="3">
    <location>
        <begin position="1"/>
        <end position="26"/>
    </location>
</feature>
<dbReference type="GO" id="GO:0005768">
    <property type="term" value="C:endosome"/>
    <property type="evidence" value="ECO:0007669"/>
    <property type="project" value="TreeGrafter"/>
</dbReference>
<dbReference type="InterPro" id="IPR045575">
    <property type="entry name" value="ASTN_1_2_N"/>
</dbReference>
<accession>A0A8C5B288</accession>
<dbReference type="Pfam" id="PF19743">
    <property type="entry name" value="ASTN1_2_fn3"/>
    <property type="match status" value="1"/>
</dbReference>
<dbReference type="GO" id="GO:0016020">
    <property type="term" value="C:membrane"/>
    <property type="evidence" value="ECO:0007669"/>
    <property type="project" value="TreeGrafter"/>
</dbReference>
<reference evidence="5" key="1">
    <citation type="submission" date="2025-08" db="UniProtKB">
        <authorList>
            <consortium name="Ensembl"/>
        </authorList>
    </citation>
    <scope>IDENTIFICATION</scope>
</reference>
<dbReference type="GO" id="GO:0007158">
    <property type="term" value="P:neuron cell-cell adhesion"/>
    <property type="evidence" value="ECO:0007669"/>
    <property type="project" value="TreeGrafter"/>
</dbReference>
<dbReference type="AlphaFoldDB" id="A0A8C5B288"/>
<dbReference type="PANTHER" id="PTHR16592:SF2">
    <property type="entry name" value="ASTROTACTIN-2"/>
    <property type="match status" value="1"/>
</dbReference>
<dbReference type="InterPro" id="IPR026995">
    <property type="entry name" value="Astrotactin"/>
</dbReference>
<dbReference type="SUPFAM" id="SSF49265">
    <property type="entry name" value="Fibronectin type III"/>
    <property type="match status" value="1"/>
</dbReference>
<dbReference type="InterPro" id="IPR020864">
    <property type="entry name" value="MACPF"/>
</dbReference>
<sequence>MAGKLLRLVVLLVPGLLSTHLWTVRANRGGGGGGASLEEDGRDREGDAETPCEVKTVTVSTLPVLRENEFSFTGGGGGGESRLLLFVRTDLPGRISVMDDLDNTALPYFTLEMSGTGPDISQVHWKQQWLENGTLFFHVSATGGPEAPLQTTQPSDRQPAHALHEHMHLLHISVMGGLIAFLLLILLFTLVLYTRHRWCKRRRVPQKSASTEATHEIHYIPSVLLGPQGRDSYRGGSSARGQHQHGNSVIGVPIRETPILDDYDCDEDDLVGLSHNSTPNQLHHQHLNLCDGKVDSCSEPEDDNQMKFYTEQHRGQRRIKGHPPSPLNKVNLTLITIITCVVAAVFATQNPCTLSVKVTLHVPEHFVADGSSFVVSMGSFLDVSNWLNPAQLTLYYQTNSSTQWVRDYCGQRTTEPCEQLCDQETGECSCHEGYSPDPDHNHLCLRSDWGRNEGPWPYTNLEKGYDLVTGEQAPEKIFRSSYSLGQGLWLPVSKSFVVPPVELSINPIASCKTDVLVTEDPGDVRDEALLSTYFETVDDLLESFGPVRDCSKDNGGCKKNFKCVSDRRLESSGCMCPEGLRPMKDGSGCYDYSRGTDCTDGFNGGCEQLCLQQLVPLAEDPSSSNVLMFCGCVQEYKLATDGRSCLLQSDNCEGSKCVRQDVRFNDTLFGEMLHGYNNKSQEVNLGQIFQMTFRDNNFIKDFPQLADGLMVIPLPVEEQCRGVLSEPLPNLQLLTGEFDMLVSNYFSFLLVYVVNYSQNPNAFLTLFSSSSSSSSSSISPGEPGFSKVLKTLSAESSREELLAFLQQYGSHYVSEALYGSELSCNIYFPSKKAQQQLWLQYQKGKAREPVEQGEFKAVPFIGYLSALLKTQLLSEDLVNGVEIRCGEKGSCPTACHLCHAQTVIERPSPIPVLLEVSRVVPLYSLVQDNITKERATMSSYWCAGKGDVIDNWCRCDLGAFSKTGLPNCSPLRKPVLRLSPHLEPSSSMVALEWVDVEPLIGCKVSDYVIQHKRVEDPSEAETLSLVDDIFSGLGSSCVVAGKRNRDHAHSAMYSVVFKCLEPDSLYKFTLYAVDSRGGHSEYSYVSVRTSCPMVDDSRAEGTVLTHYLSDPQIVLRLSVKNSQSVFKLF</sequence>
<dbReference type="SMART" id="SM00457">
    <property type="entry name" value="MACPF"/>
    <property type="match status" value="1"/>
</dbReference>
<reference evidence="5" key="2">
    <citation type="submission" date="2025-09" db="UniProtKB">
        <authorList>
            <consortium name="Ensembl"/>
        </authorList>
    </citation>
    <scope>IDENTIFICATION</scope>
</reference>
<feature type="transmembrane region" description="Helical" evidence="2">
    <location>
        <begin position="327"/>
        <end position="347"/>
    </location>
</feature>
<feature type="chain" id="PRO_5046725215" description="MACPF domain-containing protein" evidence="3">
    <location>
        <begin position="27"/>
        <end position="1129"/>
    </location>
</feature>
<organism evidence="5 6">
    <name type="scientific">Gadus morhua</name>
    <name type="common">Atlantic cod</name>
    <dbReference type="NCBI Taxonomy" id="8049"/>
    <lineage>
        <taxon>Eukaryota</taxon>
        <taxon>Metazoa</taxon>
        <taxon>Chordata</taxon>
        <taxon>Craniata</taxon>
        <taxon>Vertebrata</taxon>
        <taxon>Euteleostomi</taxon>
        <taxon>Actinopterygii</taxon>
        <taxon>Neopterygii</taxon>
        <taxon>Teleostei</taxon>
        <taxon>Neoteleostei</taxon>
        <taxon>Acanthomorphata</taxon>
        <taxon>Zeiogadaria</taxon>
        <taxon>Gadariae</taxon>
        <taxon>Gadiformes</taxon>
        <taxon>Gadoidei</taxon>
        <taxon>Gadidae</taxon>
        <taxon>Gadus</taxon>
    </lineage>
</organism>
<evidence type="ECO:0000256" key="1">
    <source>
        <dbReference type="SAM" id="MobiDB-lite"/>
    </source>
</evidence>
<dbReference type="Gene3D" id="2.10.25.10">
    <property type="entry name" value="Laminin"/>
    <property type="match status" value="1"/>
</dbReference>
<proteinExistence type="predicted"/>
<keyword evidence="3" id="KW-0732">Signal</keyword>
<name>A0A8C5B288_GADMO</name>
<dbReference type="Pfam" id="PF19441">
    <property type="entry name" value="ASTN_1_2_N"/>
    <property type="match status" value="2"/>
</dbReference>
<keyword evidence="2" id="KW-0812">Transmembrane</keyword>
<keyword evidence="2" id="KW-1133">Transmembrane helix</keyword>
<dbReference type="Proteomes" id="UP000694546">
    <property type="component" value="Chromosome 19"/>
</dbReference>
<evidence type="ECO:0000313" key="5">
    <source>
        <dbReference type="Ensembl" id="ENSGMOP00000037967.1"/>
    </source>
</evidence>
<dbReference type="InterPro" id="IPR045574">
    <property type="entry name" value="ASTN1_2_Fn3"/>
</dbReference>
<dbReference type="Ensembl" id="ENSGMOT00000026308.1">
    <property type="protein sequence ID" value="ENSGMOP00000037967.1"/>
    <property type="gene ID" value="ENSGMOG00000002118.2"/>
</dbReference>
<evidence type="ECO:0000313" key="6">
    <source>
        <dbReference type="Proteomes" id="UP000694546"/>
    </source>
</evidence>
<dbReference type="PANTHER" id="PTHR16592">
    <property type="entry name" value="ASTROTACTIN-1-LIKE"/>
    <property type="match status" value="1"/>
</dbReference>
<dbReference type="InterPro" id="IPR036116">
    <property type="entry name" value="FN3_sf"/>
</dbReference>
<protein>
    <recommendedName>
        <fullName evidence="4">MACPF domain-containing protein</fullName>
    </recommendedName>
</protein>
<dbReference type="GeneTree" id="ENSGT00390000003140"/>
<feature type="region of interest" description="Disordered" evidence="1">
    <location>
        <begin position="28"/>
        <end position="49"/>
    </location>
</feature>
<evidence type="ECO:0000256" key="2">
    <source>
        <dbReference type="SAM" id="Phobius"/>
    </source>
</evidence>
<dbReference type="GO" id="GO:0001764">
    <property type="term" value="P:neuron migration"/>
    <property type="evidence" value="ECO:0007669"/>
    <property type="project" value="InterPro"/>
</dbReference>
<feature type="transmembrane region" description="Helical" evidence="2">
    <location>
        <begin position="169"/>
        <end position="193"/>
    </location>
</feature>
<keyword evidence="2" id="KW-0472">Membrane</keyword>
<feature type="domain" description="MACPF" evidence="4">
    <location>
        <begin position="754"/>
        <end position="941"/>
    </location>
</feature>
<evidence type="ECO:0000256" key="3">
    <source>
        <dbReference type="SAM" id="SignalP"/>
    </source>
</evidence>
<keyword evidence="6" id="KW-1185">Reference proteome</keyword>
<evidence type="ECO:0000259" key="4">
    <source>
        <dbReference type="SMART" id="SM00457"/>
    </source>
</evidence>